<dbReference type="GO" id="GO:0008999">
    <property type="term" value="F:protein-N-terminal-alanine acetyltransferase activity"/>
    <property type="evidence" value="ECO:0007669"/>
    <property type="project" value="TreeGrafter"/>
</dbReference>
<proteinExistence type="predicted"/>
<comment type="caution">
    <text evidence="2">The sequence shown here is derived from an EMBL/GenBank/DDBJ whole genome shotgun (WGS) entry which is preliminary data.</text>
</comment>
<name>A0A2U2I5D0_9BURK</name>
<evidence type="ECO:0000259" key="1">
    <source>
        <dbReference type="PROSITE" id="PS51186"/>
    </source>
</evidence>
<evidence type="ECO:0000313" key="3">
    <source>
        <dbReference type="Proteomes" id="UP000241421"/>
    </source>
</evidence>
<evidence type="ECO:0000313" key="2">
    <source>
        <dbReference type="EMBL" id="PWF54994.1"/>
    </source>
</evidence>
<dbReference type="GO" id="GO:0005737">
    <property type="term" value="C:cytoplasm"/>
    <property type="evidence" value="ECO:0007669"/>
    <property type="project" value="TreeGrafter"/>
</dbReference>
<dbReference type="Proteomes" id="UP000241421">
    <property type="component" value="Unassembled WGS sequence"/>
</dbReference>
<dbReference type="EMBL" id="PXWF02000052">
    <property type="protein sequence ID" value="PWF54994.1"/>
    <property type="molecule type" value="Genomic_DNA"/>
</dbReference>
<dbReference type="OrthoDB" id="9795206at2"/>
<dbReference type="PANTHER" id="PTHR43441">
    <property type="entry name" value="RIBOSOMAL-PROTEIN-SERINE ACETYLTRANSFERASE"/>
    <property type="match status" value="1"/>
</dbReference>
<feature type="domain" description="N-acetyltransferase" evidence="1">
    <location>
        <begin position="7"/>
        <end position="169"/>
    </location>
</feature>
<dbReference type="RefSeq" id="WP_106756226.1">
    <property type="nucleotide sequence ID" value="NZ_PXWF02000052.1"/>
</dbReference>
<reference evidence="2 3" key="1">
    <citation type="submission" date="2018-04" db="EMBL/GenBank/DDBJ databases">
        <title>Massilia violaceinigra sp. nov., a novel purple-pigmented bacterium isolated from Tianshan glacier, Xinjiang, China.</title>
        <authorList>
            <person name="Wang H."/>
        </authorList>
    </citation>
    <scope>NUCLEOTIDE SEQUENCE [LARGE SCALE GENOMIC DNA]</scope>
    <source>
        <strain evidence="2 3">B448-2</strain>
    </source>
</reference>
<organism evidence="2 3">
    <name type="scientific">Massilia glaciei</name>
    <dbReference type="NCBI Taxonomy" id="1524097"/>
    <lineage>
        <taxon>Bacteria</taxon>
        <taxon>Pseudomonadati</taxon>
        <taxon>Pseudomonadota</taxon>
        <taxon>Betaproteobacteria</taxon>
        <taxon>Burkholderiales</taxon>
        <taxon>Oxalobacteraceae</taxon>
        <taxon>Telluria group</taxon>
        <taxon>Massilia</taxon>
    </lineage>
</organism>
<keyword evidence="3" id="KW-1185">Reference proteome</keyword>
<dbReference type="AlphaFoldDB" id="A0A2U2I5D0"/>
<dbReference type="InterPro" id="IPR051908">
    <property type="entry name" value="Ribosomal_N-acetyltransferase"/>
</dbReference>
<dbReference type="InterPro" id="IPR016181">
    <property type="entry name" value="Acyl_CoA_acyltransferase"/>
</dbReference>
<sequence>MLKGSLCTVRHIVSTDLDTYISLYNDLSTRGEFFSTQLRAPENIRQEFAKTGMVTDEREHFLLEDTTGNIVGLISHFKSRTPICREIGYRMLVPAASGRGIMTEATRMLCDHLFMTYAYNRLELLMDPENTGSERIAQKCGFTCEGTMRGGFFTRGTIRDAKVYSLLRAEWEAGAKFEAGGWRLNVRLPPEL</sequence>
<dbReference type="InterPro" id="IPR000182">
    <property type="entry name" value="GNAT_dom"/>
</dbReference>
<protein>
    <submittedName>
        <fullName evidence="2">N-acetyltransferase</fullName>
    </submittedName>
</protein>
<dbReference type="PANTHER" id="PTHR43441:SF2">
    <property type="entry name" value="FAMILY ACETYLTRANSFERASE, PUTATIVE (AFU_ORTHOLOGUE AFUA_7G00850)-RELATED"/>
    <property type="match status" value="1"/>
</dbReference>
<gene>
    <name evidence="2" type="ORF">C7C56_004115</name>
</gene>
<dbReference type="Gene3D" id="3.40.630.30">
    <property type="match status" value="1"/>
</dbReference>
<dbReference type="PROSITE" id="PS51186">
    <property type="entry name" value="GNAT"/>
    <property type="match status" value="1"/>
</dbReference>
<accession>A0A2U2I5D0</accession>
<dbReference type="GO" id="GO:1990189">
    <property type="term" value="F:protein N-terminal-serine acetyltransferase activity"/>
    <property type="evidence" value="ECO:0007669"/>
    <property type="project" value="TreeGrafter"/>
</dbReference>
<dbReference type="SUPFAM" id="SSF55729">
    <property type="entry name" value="Acyl-CoA N-acyltransferases (Nat)"/>
    <property type="match status" value="1"/>
</dbReference>
<keyword evidence="2" id="KW-0808">Transferase</keyword>
<dbReference type="Pfam" id="PF13302">
    <property type="entry name" value="Acetyltransf_3"/>
    <property type="match status" value="1"/>
</dbReference>